<protein>
    <submittedName>
        <fullName evidence="2">Phage major capsid protein</fullName>
    </submittedName>
</protein>
<name>A0A498CLC3_9FIRM</name>
<sequence>MANYQNIRLDKTMYKAGVPFSDQLEKLDPSAAYAGTELAGLDAFQRQLKRFDIRVSGPKSDTIAKFFGTSDSAALFPEYVARAVLQGMDESAVIQSIIASKTVINSLDYRTITTADGHDVSASVVAEGAAIPETVIKLKDNLVRLTKRGRMLVASYEAVKFQRIDLFSITLKQIGAYITKAQLADAVNVLINGDAPGDANGNAAEVVKTAEAGKLSYDDLLALWGRFSDFQMNTLIASPDMMQKLLVLTELRDPVAGLNFTGSGMIGTPLGANVIRCAAVPAGTIVALDKNFALEMVTAGDITVDYDKLINTQLERAAVTSTSGFAKIFPDAVKVLTLKTA</sequence>
<proteinExistence type="predicted"/>
<reference evidence="2 3" key="1">
    <citation type="submission" date="2018-10" db="EMBL/GenBank/DDBJ databases">
        <title>Anaerotruncus faecis sp. nov., isolated from human feces.</title>
        <authorList>
            <person name="Wang Y.-J."/>
        </authorList>
    </citation>
    <scope>NUCLEOTIDE SEQUENCE [LARGE SCALE GENOMIC DNA]</scope>
    <source>
        <strain evidence="2 3">22A2-44</strain>
    </source>
</reference>
<evidence type="ECO:0000256" key="1">
    <source>
        <dbReference type="ARBA" id="ARBA00004328"/>
    </source>
</evidence>
<dbReference type="SUPFAM" id="SSF56563">
    <property type="entry name" value="Major capsid protein gp5"/>
    <property type="match status" value="1"/>
</dbReference>
<comment type="caution">
    <text evidence="2">The sequence shown here is derived from an EMBL/GenBank/DDBJ whole genome shotgun (WGS) entry which is preliminary data.</text>
</comment>
<comment type="subcellular location">
    <subcellularLocation>
        <location evidence="1">Virion</location>
    </subcellularLocation>
</comment>
<dbReference type="EMBL" id="RCHT01000019">
    <property type="protein sequence ID" value="RLL09648.1"/>
    <property type="molecule type" value="Genomic_DNA"/>
</dbReference>
<dbReference type="NCBIfam" id="TIGR01554">
    <property type="entry name" value="major_cap_HK97"/>
    <property type="match status" value="1"/>
</dbReference>
<accession>A0A498CLC3</accession>
<dbReference type="InterPro" id="IPR024455">
    <property type="entry name" value="Phage_capsid"/>
</dbReference>
<organism evidence="2 3">
    <name type="scientific">Anaerotruncus massiliensis</name>
    <name type="common">ex Liu et al. 2021</name>
    <dbReference type="NCBI Taxonomy" id="2321404"/>
    <lineage>
        <taxon>Bacteria</taxon>
        <taxon>Bacillati</taxon>
        <taxon>Bacillota</taxon>
        <taxon>Clostridia</taxon>
        <taxon>Eubacteriales</taxon>
        <taxon>Oscillospiraceae</taxon>
        <taxon>Anaerotruncus</taxon>
    </lineage>
</organism>
<gene>
    <name evidence="2" type="ORF">D4A47_09805</name>
</gene>
<evidence type="ECO:0000313" key="2">
    <source>
        <dbReference type="EMBL" id="RLL09648.1"/>
    </source>
</evidence>
<dbReference type="Proteomes" id="UP000276301">
    <property type="component" value="Unassembled WGS sequence"/>
</dbReference>
<keyword evidence="3" id="KW-1185">Reference proteome</keyword>
<dbReference type="Pfam" id="PF25209">
    <property type="entry name" value="Phage_capsid_4"/>
    <property type="match status" value="1"/>
</dbReference>
<dbReference type="RefSeq" id="WP_121587140.1">
    <property type="nucleotide sequence ID" value="NZ_RCHT01000019.1"/>
</dbReference>
<evidence type="ECO:0000313" key="3">
    <source>
        <dbReference type="Proteomes" id="UP000276301"/>
    </source>
</evidence>
<dbReference type="AlphaFoldDB" id="A0A498CLC3"/>